<keyword evidence="1" id="KW-0472">Membrane</keyword>
<organism evidence="2 3">
    <name type="scientific">Carboxylicivirga marina</name>
    <dbReference type="NCBI Taxonomy" id="2800988"/>
    <lineage>
        <taxon>Bacteria</taxon>
        <taxon>Pseudomonadati</taxon>
        <taxon>Bacteroidota</taxon>
        <taxon>Bacteroidia</taxon>
        <taxon>Marinilabiliales</taxon>
        <taxon>Marinilabiliaceae</taxon>
        <taxon>Carboxylicivirga</taxon>
    </lineage>
</organism>
<reference evidence="2 3" key="1">
    <citation type="submission" date="2021-01" db="EMBL/GenBank/DDBJ databases">
        <title>Carboxyliciviraga sp.nov., isolated from coastal sediments.</title>
        <authorList>
            <person name="Lu D."/>
            <person name="Zhang T."/>
        </authorList>
    </citation>
    <scope>NUCLEOTIDE SEQUENCE [LARGE SCALE GENOMIC DNA]</scope>
    <source>
        <strain evidence="2 3">N1Y132</strain>
    </source>
</reference>
<evidence type="ECO:0000313" key="3">
    <source>
        <dbReference type="Proteomes" id="UP000605676"/>
    </source>
</evidence>
<feature type="transmembrane region" description="Helical" evidence="1">
    <location>
        <begin position="6"/>
        <end position="22"/>
    </location>
</feature>
<accession>A0ABS1HML6</accession>
<proteinExistence type="predicted"/>
<name>A0ABS1HML6_9BACT</name>
<comment type="caution">
    <text evidence="2">The sequence shown here is derived from an EMBL/GenBank/DDBJ whole genome shotgun (WGS) entry which is preliminary data.</text>
</comment>
<evidence type="ECO:0000256" key="1">
    <source>
        <dbReference type="SAM" id="Phobius"/>
    </source>
</evidence>
<keyword evidence="1" id="KW-1133">Transmembrane helix</keyword>
<dbReference type="Proteomes" id="UP000605676">
    <property type="component" value="Unassembled WGS sequence"/>
</dbReference>
<protein>
    <submittedName>
        <fullName evidence="2">Uncharacterized protein</fullName>
    </submittedName>
</protein>
<dbReference type="RefSeq" id="WP_200466128.1">
    <property type="nucleotide sequence ID" value="NZ_JAENRR010000046.1"/>
</dbReference>
<gene>
    <name evidence="2" type="ORF">JIV24_16285</name>
</gene>
<sequence>MDTTSLVVLGIYTAAYVVVFMIQRNHMQNQKEAFATQMQNLKETNASIKNFMEIFDLDEIKKYVAIKEESAQLKAQNMLENDEKLKKMIEDGANENLKTAVNIVKQLYTKQMGDEHKELVAIAIEVIRRVRKDQREAYIKTNLPRTSRYLLKLIKDPDFDD</sequence>
<keyword evidence="3" id="KW-1185">Reference proteome</keyword>
<dbReference type="EMBL" id="JAENRR010000046">
    <property type="protein sequence ID" value="MBK3518907.1"/>
    <property type="molecule type" value="Genomic_DNA"/>
</dbReference>
<evidence type="ECO:0000313" key="2">
    <source>
        <dbReference type="EMBL" id="MBK3518907.1"/>
    </source>
</evidence>
<keyword evidence="1" id="KW-0812">Transmembrane</keyword>